<dbReference type="GO" id="GO:0046872">
    <property type="term" value="F:metal ion binding"/>
    <property type="evidence" value="ECO:0007669"/>
    <property type="project" value="UniProtKB-KW"/>
</dbReference>
<dbReference type="PANTHER" id="PTHR45723">
    <property type="entry name" value="SERINE/THREONINE-PROTEIN KINASE RIO1"/>
    <property type="match status" value="1"/>
</dbReference>
<dbReference type="OrthoDB" id="9795258at2"/>
<evidence type="ECO:0000256" key="2">
    <source>
        <dbReference type="ARBA" id="ARBA00012513"/>
    </source>
</evidence>
<dbReference type="GO" id="GO:0005524">
    <property type="term" value="F:ATP binding"/>
    <property type="evidence" value="ECO:0007669"/>
    <property type="project" value="UniProtKB-KW"/>
</dbReference>
<dbReference type="Pfam" id="PF01163">
    <property type="entry name" value="RIO1"/>
    <property type="match status" value="1"/>
</dbReference>
<evidence type="ECO:0000256" key="7">
    <source>
        <dbReference type="ARBA" id="ARBA00022777"/>
    </source>
</evidence>
<dbReference type="PROSITE" id="PS01245">
    <property type="entry name" value="RIO1"/>
    <property type="match status" value="1"/>
</dbReference>
<organism evidence="14 15">
    <name type="scientific">Rheinheimera mesophila</name>
    <dbReference type="NCBI Taxonomy" id="1547515"/>
    <lineage>
        <taxon>Bacteria</taxon>
        <taxon>Pseudomonadati</taxon>
        <taxon>Pseudomonadota</taxon>
        <taxon>Gammaproteobacteria</taxon>
        <taxon>Chromatiales</taxon>
        <taxon>Chromatiaceae</taxon>
        <taxon>Rheinheimera</taxon>
    </lineage>
</organism>
<dbReference type="InterPro" id="IPR018934">
    <property type="entry name" value="RIO_dom"/>
</dbReference>
<dbReference type="InterPro" id="IPR000687">
    <property type="entry name" value="RIO_kinase"/>
</dbReference>
<evidence type="ECO:0000256" key="9">
    <source>
        <dbReference type="ARBA" id="ARBA00022842"/>
    </source>
</evidence>
<comment type="similarity">
    <text evidence="1">Belongs to the protein kinase superfamily. RIO-type Ser/Thr kinase family.</text>
</comment>
<evidence type="ECO:0000256" key="4">
    <source>
        <dbReference type="ARBA" id="ARBA00022679"/>
    </source>
</evidence>
<evidence type="ECO:0000259" key="13">
    <source>
        <dbReference type="SMART" id="SM00090"/>
    </source>
</evidence>
<evidence type="ECO:0000256" key="10">
    <source>
        <dbReference type="ARBA" id="ARBA00047899"/>
    </source>
</evidence>
<comment type="caution">
    <text evidence="14">The sequence shown here is derived from an EMBL/GenBank/DDBJ whole genome shotgun (WGS) entry which is preliminary data.</text>
</comment>
<proteinExistence type="inferred from homology"/>
<keyword evidence="15" id="KW-1185">Reference proteome</keyword>
<dbReference type="EMBL" id="RRCF01000003">
    <property type="protein sequence ID" value="RRJ20310.1"/>
    <property type="molecule type" value="Genomic_DNA"/>
</dbReference>
<keyword evidence="4" id="KW-0808">Transferase</keyword>
<dbReference type="InterPro" id="IPR051272">
    <property type="entry name" value="RIO-type_Ser/Thr_kinase"/>
</dbReference>
<feature type="region of interest" description="Disordered" evidence="12">
    <location>
        <begin position="65"/>
        <end position="85"/>
    </location>
</feature>
<dbReference type="SMART" id="SM00090">
    <property type="entry name" value="RIO"/>
    <property type="match status" value="1"/>
</dbReference>
<evidence type="ECO:0000256" key="8">
    <source>
        <dbReference type="ARBA" id="ARBA00022840"/>
    </source>
</evidence>
<dbReference type="InterPro" id="IPR011009">
    <property type="entry name" value="Kinase-like_dom_sf"/>
</dbReference>
<evidence type="ECO:0000313" key="14">
    <source>
        <dbReference type="EMBL" id="RRJ20310.1"/>
    </source>
</evidence>
<comment type="catalytic activity">
    <reaction evidence="10">
        <text>L-threonyl-[protein] + ATP = O-phospho-L-threonyl-[protein] + ADP + H(+)</text>
        <dbReference type="Rhea" id="RHEA:46608"/>
        <dbReference type="Rhea" id="RHEA-COMP:11060"/>
        <dbReference type="Rhea" id="RHEA-COMP:11605"/>
        <dbReference type="ChEBI" id="CHEBI:15378"/>
        <dbReference type="ChEBI" id="CHEBI:30013"/>
        <dbReference type="ChEBI" id="CHEBI:30616"/>
        <dbReference type="ChEBI" id="CHEBI:61977"/>
        <dbReference type="ChEBI" id="CHEBI:456216"/>
        <dbReference type="EC" id="2.7.11.1"/>
    </reaction>
</comment>
<evidence type="ECO:0000256" key="12">
    <source>
        <dbReference type="SAM" id="MobiDB-lite"/>
    </source>
</evidence>
<keyword evidence="9" id="KW-0460">Magnesium</keyword>
<evidence type="ECO:0000256" key="1">
    <source>
        <dbReference type="ARBA" id="ARBA00009196"/>
    </source>
</evidence>
<evidence type="ECO:0000256" key="3">
    <source>
        <dbReference type="ARBA" id="ARBA00022527"/>
    </source>
</evidence>
<feature type="domain" description="RIO kinase" evidence="13">
    <location>
        <begin position="2"/>
        <end position="234"/>
    </location>
</feature>
<protein>
    <recommendedName>
        <fullName evidence="2">non-specific serine/threonine protein kinase</fullName>
        <ecNumber evidence="2">2.7.11.1</ecNumber>
    </recommendedName>
</protein>
<accession>A0A3P3QIN8</accession>
<keyword evidence="6" id="KW-0547">Nucleotide-binding</keyword>
<keyword evidence="8" id="KW-0067">ATP-binding</keyword>
<dbReference type="InterPro" id="IPR018935">
    <property type="entry name" value="RIO_kinase_CS"/>
</dbReference>
<dbReference type="SUPFAM" id="SSF56112">
    <property type="entry name" value="Protein kinase-like (PK-like)"/>
    <property type="match status" value="1"/>
</dbReference>
<evidence type="ECO:0000256" key="6">
    <source>
        <dbReference type="ARBA" id="ARBA00022741"/>
    </source>
</evidence>
<dbReference type="InterPro" id="IPR048148">
    <property type="entry name" value="Prot_kin_PA4780"/>
</dbReference>
<name>A0A3P3QIN8_9GAMM</name>
<dbReference type="RefSeq" id="WP_046519417.1">
    <property type="nucleotide sequence ID" value="NZ_LAVS01000011.1"/>
</dbReference>
<evidence type="ECO:0000256" key="11">
    <source>
        <dbReference type="ARBA" id="ARBA00048679"/>
    </source>
</evidence>
<dbReference type="Gene3D" id="1.10.510.10">
    <property type="entry name" value="Transferase(Phosphotransferase) domain 1"/>
    <property type="match status" value="1"/>
</dbReference>
<dbReference type="NCBIfam" id="NF041645">
    <property type="entry name" value="prot_kin_PA4780"/>
    <property type="match status" value="1"/>
</dbReference>
<dbReference type="GO" id="GO:0004674">
    <property type="term" value="F:protein serine/threonine kinase activity"/>
    <property type="evidence" value="ECO:0007669"/>
    <property type="project" value="UniProtKB-KW"/>
</dbReference>
<gene>
    <name evidence="14" type="ORF">EIK76_12355</name>
</gene>
<keyword evidence="5" id="KW-0479">Metal-binding</keyword>
<sequence length="285" mass="31966">MKTPKRIQPLIDEGLVDEVLRPLMSGKEASVYVVRCGGEIRCAKVYKEASQRSFKKAAQYQEGRKVRSSRRARAMEKGSSYGREQAEESWQNAEVDALYKLADAGVRVPQPYGCFDGILLMELILDEDGDVAPRLNDIQLTAEQARRDHKTMMQHILRMLAVGLVHGDLSEFNVLQDSQGPVIIDLPQAVDAAANNNAQWMLERDVNNITQYYAQFAPELAATKYAKEIWALFEAGNLNPNTELTGQFTESEQKADVGAVLDEINAAFAQMQERKERQQAANEQD</sequence>
<keyword evidence="3" id="KW-0723">Serine/threonine-protein kinase</keyword>
<comment type="catalytic activity">
    <reaction evidence="11">
        <text>L-seryl-[protein] + ATP = O-phospho-L-seryl-[protein] + ADP + H(+)</text>
        <dbReference type="Rhea" id="RHEA:17989"/>
        <dbReference type="Rhea" id="RHEA-COMP:9863"/>
        <dbReference type="Rhea" id="RHEA-COMP:11604"/>
        <dbReference type="ChEBI" id="CHEBI:15378"/>
        <dbReference type="ChEBI" id="CHEBI:29999"/>
        <dbReference type="ChEBI" id="CHEBI:30616"/>
        <dbReference type="ChEBI" id="CHEBI:83421"/>
        <dbReference type="ChEBI" id="CHEBI:456216"/>
        <dbReference type="EC" id="2.7.11.1"/>
    </reaction>
</comment>
<reference evidence="14 15" key="1">
    <citation type="submission" date="2018-11" db="EMBL/GenBank/DDBJ databases">
        <title>Draft genome analysis of Rheinheimera mesophila isolated from an industrial waste site.</title>
        <authorList>
            <person name="Yu Q."/>
            <person name="Qi Y."/>
            <person name="Zhang H."/>
            <person name="Lu Y."/>
            <person name="Pu J."/>
        </authorList>
    </citation>
    <scope>NUCLEOTIDE SEQUENCE [LARGE SCALE GENOMIC DNA]</scope>
    <source>
        <strain evidence="14 15">IITR13</strain>
    </source>
</reference>
<evidence type="ECO:0000313" key="15">
    <source>
        <dbReference type="Proteomes" id="UP000276260"/>
    </source>
</evidence>
<dbReference type="EC" id="2.7.11.1" evidence="2"/>
<dbReference type="AlphaFoldDB" id="A0A3P3QIN8"/>
<dbReference type="Gene3D" id="3.30.200.20">
    <property type="entry name" value="Phosphorylase Kinase, domain 1"/>
    <property type="match status" value="1"/>
</dbReference>
<evidence type="ECO:0000256" key="5">
    <source>
        <dbReference type="ARBA" id="ARBA00022723"/>
    </source>
</evidence>
<keyword evidence="7 14" id="KW-0418">Kinase</keyword>
<dbReference type="Proteomes" id="UP000276260">
    <property type="component" value="Unassembled WGS sequence"/>
</dbReference>